<sequence>MVSGRDKGVLFRVQRSDSLAQPESGPAQHGLEDDGWIEGTEYVGEKPSTTSSSPFLQKPYYCEFAYLVPVFSETLPLTPQLSNGAEKSSCFHPKIPNLELYPLRPLLREDTPAKRVKELATLRGWLVFTAAVIEIVYLMSCCGITDMSFEVLWTGDADLTHSLDA</sequence>
<evidence type="ECO:0000256" key="1">
    <source>
        <dbReference type="SAM" id="MobiDB-lite"/>
    </source>
</evidence>
<evidence type="ECO:0000256" key="2">
    <source>
        <dbReference type="SAM" id="Phobius"/>
    </source>
</evidence>
<proteinExistence type="predicted"/>
<organism evidence="3 4">
    <name type="scientific">Brassica cretica</name>
    <name type="common">Mustard</name>
    <dbReference type="NCBI Taxonomy" id="69181"/>
    <lineage>
        <taxon>Eukaryota</taxon>
        <taxon>Viridiplantae</taxon>
        <taxon>Streptophyta</taxon>
        <taxon>Embryophyta</taxon>
        <taxon>Tracheophyta</taxon>
        <taxon>Spermatophyta</taxon>
        <taxon>Magnoliopsida</taxon>
        <taxon>eudicotyledons</taxon>
        <taxon>Gunneridae</taxon>
        <taxon>Pentapetalae</taxon>
        <taxon>rosids</taxon>
        <taxon>malvids</taxon>
        <taxon>Brassicales</taxon>
        <taxon>Brassicaceae</taxon>
        <taxon>Brassiceae</taxon>
        <taxon>Brassica</taxon>
    </lineage>
</organism>
<evidence type="ECO:0000313" key="4">
    <source>
        <dbReference type="Proteomes" id="UP000712600"/>
    </source>
</evidence>
<feature type="transmembrane region" description="Helical" evidence="2">
    <location>
        <begin position="122"/>
        <end position="140"/>
    </location>
</feature>
<dbReference type="Proteomes" id="UP000712600">
    <property type="component" value="Unassembled WGS sequence"/>
</dbReference>
<keyword evidence="2" id="KW-1133">Transmembrane helix</keyword>
<protein>
    <submittedName>
        <fullName evidence="3">Uncharacterized protein</fullName>
    </submittedName>
</protein>
<feature type="region of interest" description="Disordered" evidence="1">
    <location>
        <begin position="13"/>
        <end position="34"/>
    </location>
</feature>
<keyword evidence="2" id="KW-0472">Membrane</keyword>
<evidence type="ECO:0000313" key="3">
    <source>
        <dbReference type="EMBL" id="KAF3511230.1"/>
    </source>
</evidence>
<comment type="caution">
    <text evidence="3">The sequence shown here is derived from an EMBL/GenBank/DDBJ whole genome shotgun (WGS) entry which is preliminary data.</text>
</comment>
<dbReference type="EMBL" id="QGKX02001521">
    <property type="protein sequence ID" value="KAF3511230.1"/>
    <property type="molecule type" value="Genomic_DNA"/>
</dbReference>
<gene>
    <name evidence="3" type="ORF">F2Q69_00005152</name>
</gene>
<dbReference type="AlphaFoldDB" id="A0A8S9P7K5"/>
<reference evidence="3" key="1">
    <citation type="submission" date="2019-12" db="EMBL/GenBank/DDBJ databases">
        <title>Genome sequencing and annotation of Brassica cretica.</title>
        <authorList>
            <person name="Studholme D.J."/>
            <person name="Sarris P."/>
        </authorList>
    </citation>
    <scope>NUCLEOTIDE SEQUENCE</scope>
    <source>
        <strain evidence="3">PFS-109/04</strain>
        <tissue evidence="3">Leaf</tissue>
    </source>
</reference>
<keyword evidence="2" id="KW-0812">Transmembrane</keyword>
<accession>A0A8S9P7K5</accession>
<name>A0A8S9P7K5_BRACR</name>